<keyword evidence="1" id="KW-0472">Membrane</keyword>
<keyword evidence="3" id="KW-1185">Reference proteome</keyword>
<evidence type="ECO:0000313" key="2">
    <source>
        <dbReference type="EMBL" id="PWJ32690.1"/>
    </source>
</evidence>
<dbReference type="Proteomes" id="UP000245535">
    <property type="component" value="Unassembled WGS sequence"/>
</dbReference>
<feature type="transmembrane region" description="Helical" evidence="1">
    <location>
        <begin position="53"/>
        <end position="71"/>
    </location>
</feature>
<name>A0A315YVS0_SEDFL</name>
<comment type="caution">
    <text evidence="2">The sequence shown here is derived from an EMBL/GenBank/DDBJ whole genome shotgun (WGS) entry which is preliminary data.</text>
</comment>
<feature type="transmembrane region" description="Helical" evidence="1">
    <location>
        <begin position="91"/>
        <end position="112"/>
    </location>
</feature>
<keyword evidence="1" id="KW-0812">Transmembrane</keyword>
<feature type="transmembrane region" description="Helical" evidence="1">
    <location>
        <begin position="118"/>
        <end position="138"/>
    </location>
</feature>
<dbReference type="AlphaFoldDB" id="A0A315YVS0"/>
<protein>
    <submittedName>
        <fullName evidence="2">Uncharacterized protein</fullName>
    </submittedName>
</protein>
<feature type="transmembrane region" description="Helical" evidence="1">
    <location>
        <begin position="12"/>
        <end position="33"/>
    </location>
</feature>
<sequence>MTNKTSKLSRKVYFTVPIILIFFLLISTLSSFYDLGNQNFLLDTFLSKLGFWLSLKFTIVMSYYYWVFLLWNSTSVKSKNKVSNLFKRIGFIILILFDITLILVSMEFITAIPSDVNFPFISIVTGLLIVLFMIILILTPTILSVNSVTQNQYGRRANFFEMIIGIFKILVLPFTISKLSKSIK</sequence>
<organism evidence="2 3">
    <name type="scientific">Sediminitomix flava</name>
    <dbReference type="NCBI Taxonomy" id="379075"/>
    <lineage>
        <taxon>Bacteria</taxon>
        <taxon>Pseudomonadati</taxon>
        <taxon>Bacteroidota</taxon>
        <taxon>Cytophagia</taxon>
        <taxon>Cytophagales</taxon>
        <taxon>Flammeovirgaceae</taxon>
        <taxon>Sediminitomix</taxon>
    </lineage>
</organism>
<dbReference type="EMBL" id="QGDO01000019">
    <property type="protein sequence ID" value="PWJ32690.1"/>
    <property type="molecule type" value="Genomic_DNA"/>
</dbReference>
<gene>
    <name evidence="2" type="ORF">BC781_1194</name>
</gene>
<feature type="transmembrane region" description="Helical" evidence="1">
    <location>
        <begin position="159"/>
        <end position="176"/>
    </location>
</feature>
<reference evidence="2 3" key="1">
    <citation type="submission" date="2018-03" db="EMBL/GenBank/DDBJ databases">
        <title>Genomic Encyclopedia of Archaeal and Bacterial Type Strains, Phase II (KMG-II): from individual species to whole genera.</title>
        <authorList>
            <person name="Goeker M."/>
        </authorList>
    </citation>
    <scope>NUCLEOTIDE SEQUENCE [LARGE SCALE GENOMIC DNA]</scope>
    <source>
        <strain evidence="2 3">DSM 28229</strain>
    </source>
</reference>
<accession>A0A315YVS0</accession>
<evidence type="ECO:0000256" key="1">
    <source>
        <dbReference type="SAM" id="Phobius"/>
    </source>
</evidence>
<keyword evidence="1" id="KW-1133">Transmembrane helix</keyword>
<proteinExistence type="predicted"/>
<evidence type="ECO:0000313" key="3">
    <source>
        <dbReference type="Proteomes" id="UP000245535"/>
    </source>
</evidence>